<dbReference type="HOGENOM" id="CLU_043432_0_0_1"/>
<gene>
    <name evidence="2" type="ORF">SERLADRAFT_468080</name>
</gene>
<dbReference type="KEGG" id="sla:SERLADRAFT_468080"/>
<accession>F8NX90</accession>
<dbReference type="Proteomes" id="UP000008064">
    <property type="component" value="Unassembled WGS sequence"/>
</dbReference>
<dbReference type="OrthoDB" id="2734890at2759"/>
<evidence type="ECO:0000256" key="1">
    <source>
        <dbReference type="SAM" id="SignalP"/>
    </source>
</evidence>
<keyword evidence="1" id="KW-0732">Signal</keyword>
<evidence type="ECO:0000313" key="2">
    <source>
        <dbReference type="EMBL" id="EGO24565.1"/>
    </source>
</evidence>
<reference evidence="2" key="1">
    <citation type="submission" date="2011-04" db="EMBL/GenBank/DDBJ databases">
        <title>Evolution of plant cell wall degrading machinery underlies the functional diversity of forest fungi.</title>
        <authorList>
            <consortium name="US DOE Joint Genome Institute (JGI-PGF)"/>
            <person name="Eastwood D.C."/>
            <person name="Floudas D."/>
            <person name="Binder M."/>
            <person name="Majcherczyk A."/>
            <person name="Schneider P."/>
            <person name="Aerts A."/>
            <person name="Asiegbu F.O."/>
            <person name="Baker S.E."/>
            <person name="Barry K."/>
            <person name="Bendiksby M."/>
            <person name="Blumentritt M."/>
            <person name="Coutinho P.M."/>
            <person name="Cullen D."/>
            <person name="Cullen D."/>
            <person name="Gathman A."/>
            <person name="Goodell B."/>
            <person name="Henrissat B."/>
            <person name="Ihrmark K."/>
            <person name="Kauserud H."/>
            <person name="Kohler A."/>
            <person name="LaButti K."/>
            <person name="Lapidus A."/>
            <person name="Lavin J.L."/>
            <person name="Lee Y.-H."/>
            <person name="Lindquist E."/>
            <person name="Lilly W."/>
            <person name="Lucas S."/>
            <person name="Morin E."/>
            <person name="Murat C."/>
            <person name="Oguiza J.A."/>
            <person name="Park J."/>
            <person name="Pisabarro A.G."/>
            <person name="Riley R."/>
            <person name="Rosling A."/>
            <person name="Salamov A."/>
            <person name="Schmidt O."/>
            <person name="Schmutz J."/>
            <person name="Skrede I."/>
            <person name="Stenlid J."/>
            <person name="Wiebenga A."/>
            <person name="Xie X."/>
            <person name="Kues U."/>
            <person name="Hibbett D.S."/>
            <person name="Hoffmeister D."/>
            <person name="Hogberg N."/>
            <person name="Martin F."/>
            <person name="Grigoriev I.V."/>
            <person name="Watkinson S.C."/>
        </authorList>
    </citation>
    <scope>NUCLEOTIDE SEQUENCE</scope>
    <source>
        <strain evidence="2">S7.9</strain>
    </source>
</reference>
<dbReference type="EMBL" id="GL945434">
    <property type="protein sequence ID" value="EGO24565.1"/>
    <property type="molecule type" value="Genomic_DNA"/>
</dbReference>
<dbReference type="AlphaFoldDB" id="F8NX90"/>
<dbReference type="RefSeq" id="XP_007318584.1">
    <property type="nucleotide sequence ID" value="XM_007318522.1"/>
</dbReference>
<proteinExistence type="predicted"/>
<organism>
    <name type="scientific">Serpula lacrymans var. lacrymans (strain S7.9)</name>
    <name type="common">Dry rot fungus</name>
    <dbReference type="NCBI Taxonomy" id="578457"/>
    <lineage>
        <taxon>Eukaryota</taxon>
        <taxon>Fungi</taxon>
        <taxon>Dikarya</taxon>
        <taxon>Basidiomycota</taxon>
        <taxon>Agaricomycotina</taxon>
        <taxon>Agaricomycetes</taxon>
        <taxon>Agaricomycetidae</taxon>
        <taxon>Boletales</taxon>
        <taxon>Coniophorineae</taxon>
        <taxon>Serpulaceae</taxon>
        <taxon>Serpula</taxon>
    </lineage>
</organism>
<feature type="signal peptide" evidence="1">
    <location>
        <begin position="1"/>
        <end position="18"/>
    </location>
</feature>
<sequence>MISSVLSVATLLVAATTAFPLNYFLPRDPSDSKSCLSLRNACNANVTDLSNFYNNTACVLLTVCSSPTENPASTLNSMDAPATQPRMTQAFFETFSGGSDSLTQQAYIDAYYHQISITPNGTYPASVNDVITDFTNVAAWTGSCDSLNIPYSNFADWLEYSSVPGVCPAVASCDASVANSTTPCVPQPVTDNGSCAEVAAECELWVTGGLFQNEFCVLASMCYAESTTDVLIKKLYPSYVSNIPTSLTEQRLSQGVFYNITQGAETMTEQNVIDAYYGALTGTYQSLGGPFGAETPGKTSNNGPYPTSTDYVSNFWSIISAWTGMCDTKEIPYENLADYLTYAATSGYHPTC</sequence>
<feature type="chain" id="PRO_5003381698" evidence="1">
    <location>
        <begin position="19"/>
        <end position="352"/>
    </location>
</feature>
<name>F8NX90_SERL9</name>
<dbReference type="GeneID" id="18819348"/>
<protein>
    <submittedName>
        <fullName evidence="2">Uncharacterized protein</fullName>
    </submittedName>
</protein>